<comment type="caution">
    <text evidence="5">The sequence shown here is derived from an EMBL/GenBank/DDBJ whole genome shotgun (WGS) entry which is preliminary data.</text>
</comment>
<dbReference type="Gene3D" id="1.25.40.10">
    <property type="entry name" value="Tetratricopeptide repeat domain"/>
    <property type="match status" value="1"/>
</dbReference>
<evidence type="ECO:0000256" key="4">
    <source>
        <dbReference type="ARBA" id="ARBA00022803"/>
    </source>
</evidence>
<reference evidence="5 6" key="1">
    <citation type="submission" date="2019-03" db="EMBL/GenBank/DDBJ databases">
        <title>Genomic Encyclopedia of Type Strains, Phase IV (KMG-IV): sequencing the most valuable type-strain genomes for metagenomic binning, comparative biology and taxonomic classification.</title>
        <authorList>
            <person name="Goeker M."/>
        </authorList>
    </citation>
    <scope>NUCLEOTIDE SEQUENCE [LARGE SCALE GENOMIC DNA]</scope>
    <source>
        <strain evidence="5 6">DSM 1709</strain>
    </source>
</reference>
<dbReference type="AlphaFoldDB" id="A0A4R2M0D2"/>
<proteinExistence type="inferred from homology"/>
<dbReference type="InterPro" id="IPR011990">
    <property type="entry name" value="TPR-like_helical_dom_sf"/>
</dbReference>
<dbReference type="CDD" id="cd05804">
    <property type="entry name" value="StaR_like"/>
    <property type="match status" value="1"/>
</dbReference>
<evidence type="ECO:0000256" key="3">
    <source>
        <dbReference type="ARBA" id="ARBA00022737"/>
    </source>
</evidence>
<evidence type="ECO:0000313" key="6">
    <source>
        <dbReference type="Proteomes" id="UP000295106"/>
    </source>
</evidence>
<dbReference type="SUPFAM" id="SSF48452">
    <property type="entry name" value="TPR-like"/>
    <property type="match status" value="1"/>
</dbReference>
<sequence length="450" mass="49917">MAFFDLRGNPVGCGVAAARDAAESALWRLMSFYDSPLADLDAAIAADPGWAMPHLMTAGWLLAATDPGELAAVARHLDAARERLGSAGVRERAHLEALQLVLEGRWHNACRRWDDLLLEYPRDALALQWSHQWDLHRGDAAGMRMRPARSLPDWDADDPLYPFVLGLYAFGLEECNLYPQAEEAARQALQADRRVTWAVHAVAHVLEMQGRHDEGSAWLRLHQHDWADGNEFASHLWWHKALFRVEAMDCAGVLRLIDGHLTAEALTTTLQRVDAAAMLWRLHLVGEDVSARALALADAWAEADDEPGYYAFNDLHRVTALIAAGQLPRAERWVARCAERALALDDARRVNHTMAREVGLPLMRAFLAFARGDVDTAADILYPARMSAPALGGSHAQRDLIDQTLLAAAVQGRRRDLGRALLNERLMAKPATALTRHWASRLGLAREARA</sequence>
<dbReference type="OrthoDB" id="9815900at2"/>
<dbReference type="PANTHER" id="PTHR16263:SF4">
    <property type="entry name" value="TETRATRICOPEPTIDE REPEAT PROTEIN 38"/>
    <property type="match status" value="1"/>
</dbReference>
<dbReference type="PANTHER" id="PTHR16263">
    <property type="entry name" value="TETRATRICOPEPTIDE REPEAT PROTEIN 38"/>
    <property type="match status" value="1"/>
</dbReference>
<organism evidence="5 6">
    <name type="scientific">Rubrivivax gelatinosus</name>
    <name type="common">Rhodocyclus gelatinosus</name>
    <name type="synonym">Rhodopseudomonas gelatinosa</name>
    <dbReference type="NCBI Taxonomy" id="28068"/>
    <lineage>
        <taxon>Bacteria</taxon>
        <taxon>Pseudomonadati</taxon>
        <taxon>Pseudomonadota</taxon>
        <taxon>Betaproteobacteria</taxon>
        <taxon>Burkholderiales</taxon>
        <taxon>Sphaerotilaceae</taxon>
        <taxon>Rubrivivax</taxon>
    </lineage>
</organism>
<dbReference type="RefSeq" id="WP_132649661.1">
    <property type="nucleotide sequence ID" value="NZ_CP181386.1"/>
</dbReference>
<evidence type="ECO:0000256" key="1">
    <source>
        <dbReference type="ARBA" id="ARBA00005857"/>
    </source>
</evidence>
<dbReference type="EMBL" id="SLXD01000022">
    <property type="protein sequence ID" value="TCO97383.1"/>
    <property type="molecule type" value="Genomic_DNA"/>
</dbReference>
<accession>A0A4R2M0D2</accession>
<evidence type="ECO:0000256" key="2">
    <source>
        <dbReference type="ARBA" id="ARBA00019992"/>
    </source>
</evidence>
<dbReference type="GeneID" id="99682705"/>
<evidence type="ECO:0000313" key="5">
    <source>
        <dbReference type="EMBL" id="TCO97383.1"/>
    </source>
</evidence>
<comment type="similarity">
    <text evidence="1">Belongs to the TTC38 family.</text>
</comment>
<gene>
    <name evidence="5" type="ORF">EV684_12210</name>
</gene>
<keyword evidence="4" id="KW-0802">TPR repeat</keyword>
<dbReference type="InterPro" id="IPR033891">
    <property type="entry name" value="TTC38"/>
</dbReference>
<dbReference type="Proteomes" id="UP000295106">
    <property type="component" value="Unassembled WGS sequence"/>
</dbReference>
<name>A0A4R2M0D2_RUBGE</name>
<protein>
    <recommendedName>
        <fullName evidence="2">Tetratricopeptide repeat protein 38</fullName>
    </recommendedName>
</protein>
<keyword evidence="3" id="KW-0677">Repeat</keyword>